<comment type="cofactor">
    <cofactor evidence="7">
        <name>Zn(2+)</name>
        <dbReference type="ChEBI" id="CHEBI:29105"/>
    </cofactor>
    <text evidence="7">Binds 1 zinc ion per subunit.</text>
</comment>
<sequence>MEIQVLKKIKQQGNRLTKPRKLISEIFTKVKYPLTAQEIQSLLKNENINIDLTSVYRTINLLVSAGLIDKIDWGDGRKRYEIVRSEKHHHHLVCDNCGTVENIVFKDEQWLIDRIKKKIKFQIKRHSLEFFGLCQKCH</sequence>
<feature type="binding site" evidence="7">
    <location>
        <position position="134"/>
    </location>
    <ligand>
        <name>Zn(2+)</name>
        <dbReference type="ChEBI" id="CHEBI:29105"/>
    </ligand>
</feature>
<name>A0A2G9Y7J1_9BACT</name>
<dbReference type="PANTHER" id="PTHR33202:SF7">
    <property type="entry name" value="FERRIC UPTAKE REGULATION PROTEIN"/>
    <property type="match status" value="1"/>
</dbReference>
<dbReference type="InterPro" id="IPR043135">
    <property type="entry name" value="Fur_C"/>
</dbReference>
<dbReference type="Proteomes" id="UP000231025">
    <property type="component" value="Unassembled WGS sequence"/>
</dbReference>
<comment type="caution">
    <text evidence="9">The sequence shown here is derived from an EMBL/GenBank/DDBJ whole genome shotgun (WGS) entry which is preliminary data.</text>
</comment>
<organism evidence="9 10">
    <name type="scientific">Candidatus Roizmanbacteria bacterium CG23_combo_of_CG06-09_8_20_14_all_35_49</name>
    <dbReference type="NCBI Taxonomy" id="1974863"/>
    <lineage>
        <taxon>Bacteria</taxon>
        <taxon>Candidatus Roizmaniibacteriota</taxon>
    </lineage>
</organism>
<comment type="similarity">
    <text evidence="1">Belongs to the Fur family.</text>
</comment>
<dbReference type="InterPro" id="IPR002481">
    <property type="entry name" value="FUR"/>
</dbReference>
<keyword evidence="3 7" id="KW-0862">Zinc</keyword>
<feature type="binding site" evidence="8">
    <location>
        <position position="88"/>
    </location>
    <ligand>
        <name>Fe cation</name>
        <dbReference type="ChEBI" id="CHEBI:24875"/>
    </ligand>
</feature>
<evidence type="ECO:0000256" key="3">
    <source>
        <dbReference type="ARBA" id="ARBA00022833"/>
    </source>
</evidence>
<keyword evidence="8" id="KW-0408">Iron</keyword>
<dbReference type="GO" id="GO:0045892">
    <property type="term" value="P:negative regulation of DNA-templated transcription"/>
    <property type="evidence" value="ECO:0007669"/>
    <property type="project" value="TreeGrafter"/>
</dbReference>
<dbReference type="SUPFAM" id="SSF46785">
    <property type="entry name" value="Winged helix' DNA-binding domain"/>
    <property type="match status" value="1"/>
</dbReference>
<comment type="cofactor">
    <cofactor evidence="8">
        <name>Mn(2+)</name>
        <dbReference type="ChEBI" id="CHEBI:29035"/>
    </cofactor>
    <cofactor evidence="8">
        <name>Fe(2+)</name>
        <dbReference type="ChEBI" id="CHEBI:29033"/>
    </cofactor>
    <text evidence="8">Binds 1 Mn(2+) or Fe(2+) ion per subunit.</text>
</comment>
<dbReference type="EMBL" id="PCRE01000015">
    <property type="protein sequence ID" value="PIP15219.1"/>
    <property type="molecule type" value="Genomic_DNA"/>
</dbReference>
<accession>A0A2G9Y7J1</accession>
<dbReference type="AlphaFoldDB" id="A0A2G9Y7J1"/>
<dbReference type="GO" id="GO:1900376">
    <property type="term" value="P:regulation of secondary metabolite biosynthetic process"/>
    <property type="evidence" value="ECO:0007669"/>
    <property type="project" value="TreeGrafter"/>
</dbReference>
<feature type="binding site" evidence="7">
    <location>
        <position position="137"/>
    </location>
    <ligand>
        <name>Zn(2+)</name>
        <dbReference type="ChEBI" id="CHEBI:29105"/>
    </ligand>
</feature>
<evidence type="ECO:0000256" key="6">
    <source>
        <dbReference type="ARBA" id="ARBA00023163"/>
    </source>
</evidence>
<dbReference type="Gene3D" id="3.30.1490.190">
    <property type="match status" value="1"/>
</dbReference>
<dbReference type="CDD" id="cd07153">
    <property type="entry name" value="Fur_like"/>
    <property type="match status" value="1"/>
</dbReference>
<keyword evidence="6" id="KW-0804">Transcription</keyword>
<feature type="binding site" evidence="7">
    <location>
        <position position="94"/>
    </location>
    <ligand>
        <name>Zn(2+)</name>
        <dbReference type="ChEBI" id="CHEBI:29105"/>
    </ligand>
</feature>
<evidence type="ECO:0008006" key="11">
    <source>
        <dbReference type="Google" id="ProtNLM"/>
    </source>
</evidence>
<keyword evidence="5" id="KW-0238">DNA-binding</keyword>
<evidence type="ECO:0000256" key="8">
    <source>
        <dbReference type="PIRSR" id="PIRSR602481-2"/>
    </source>
</evidence>
<evidence type="ECO:0000313" key="9">
    <source>
        <dbReference type="EMBL" id="PIP15219.1"/>
    </source>
</evidence>
<evidence type="ECO:0000313" key="10">
    <source>
        <dbReference type="Proteomes" id="UP000231025"/>
    </source>
</evidence>
<dbReference type="GO" id="GO:0003700">
    <property type="term" value="F:DNA-binding transcription factor activity"/>
    <property type="evidence" value="ECO:0007669"/>
    <property type="project" value="InterPro"/>
</dbReference>
<dbReference type="Gene3D" id="1.10.10.10">
    <property type="entry name" value="Winged helix-like DNA-binding domain superfamily/Winged helix DNA-binding domain"/>
    <property type="match status" value="1"/>
</dbReference>
<evidence type="ECO:0000256" key="7">
    <source>
        <dbReference type="PIRSR" id="PIRSR602481-1"/>
    </source>
</evidence>
<keyword evidence="7" id="KW-0479">Metal-binding</keyword>
<proteinExistence type="inferred from homology"/>
<keyword evidence="4" id="KW-0805">Transcription regulation</keyword>
<dbReference type="PANTHER" id="PTHR33202">
    <property type="entry name" value="ZINC UPTAKE REGULATION PROTEIN"/>
    <property type="match status" value="1"/>
</dbReference>
<dbReference type="GO" id="GO:0000976">
    <property type="term" value="F:transcription cis-regulatory region binding"/>
    <property type="evidence" value="ECO:0007669"/>
    <property type="project" value="TreeGrafter"/>
</dbReference>
<reference evidence="9 10" key="1">
    <citation type="submission" date="2017-09" db="EMBL/GenBank/DDBJ databases">
        <title>Depth-based differentiation of microbial function through sediment-hosted aquifers and enrichment of novel symbionts in the deep terrestrial subsurface.</title>
        <authorList>
            <person name="Probst A.J."/>
            <person name="Ladd B."/>
            <person name="Jarett J.K."/>
            <person name="Geller-Mcgrath D.E."/>
            <person name="Sieber C.M."/>
            <person name="Emerson J.B."/>
            <person name="Anantharaman K."/>
            <person name="Thomas B.C."/>
            <person name="Malmstrom R."/>
            <person name="Stieglmeier M."/>
            <person name="Klingl A."/>
            <person name="Woyke T."/>
            <person name="Ryan C.M."/>
            <person name="Banfield J.F."/>
        </authorList>
    </citation>
    <scope>NUCLEOTIDE SEQUENCE [LARGE SCALE GENOMIC DNA]</scope>
    <source>
        <strain evidence="9">CG23_combo_of_CG06-09_8_20_14_all_35_49</strain>
    </source>
</reference>
<feature type="binding site" evidence="7">
    <location>
        <position position="97"/>
    </location>
    <ligand>
        <name>Zn(2+)</name>
        <dbReference type="ChEBI" id="CHEBI:29105"/>
    </ligand>
</feature>
<evidence type="ECO:0000256" key="2">
    <source>
        <dbReference type="ARBA" id="ARBA00022491"/>
    </source>
</evidence>
<keyword evidence="2" id="KW-0678">Repressor</keyword>
<evidence type="ECO:0000256" key="4">
    <source>
        <dbReference type="ARBA" id="ARBA00023015"/>
    </source>
</evidence>
<dbReference type="GO" id="GO:0008270">
    <property type="term" value="F:zinc ion binding"/>
    <property type="evidence" value="ECO:0007669"/>
    <property type="project" value="TreeGrafter"/>
</dbReference>
<gene>
    <name evidence="9" type="ORF">COX47_01210</name>
</gene>
<feature type="binding site" evidence="8">
    <location>
        <position position="126"/>
    </location>
    <ligand>
        <name>Fe cation</name>
        <dbReference type="ChEBI" id="CHEBI:24875"/>
    </ligand>
</feature>
<evidence type="ECO:0000256" key="1">
    <source>
        <dbReference type="ARBA" id="ARBA00007957"/>
    </source>
</evidence>
<protein>
    <recommendedName>
        <fullName evidence="11">Transcriptional repressor</fullName>
    </recommendedName>
</protein>
<dbReference type="Pfam" id="PF01475">
    <property type="entry name" value="FUR"/>
    <property type="match status" value="1"/>
</dbReference>
<evidence type="ECO:0000256" key="5">
    <source>
        <dbReference type="ARBA" id="ARBA00023125"/>
    </source>
</evidence>
<dbReference type="InterPro" id="IPR036388">
    <property type="entry name" value="WH-like_DNA-bd_sf"/>
</dbReference>
<dbReference type="InterPro" id="IPR036390">
    <property type="entry name" value="WH_DNA-bd_sf"/>
</dbReference>